<dbReference type="Proteomes" id="UP000233387">
    <property type="component" value="Unassembled WGS sequence"/>
</dbReference>
<keyword evidence="6 10" id="KW-0812">Transmembrane</keyword>
<dbReference type="Pfam" id="PF03544">
    <property type="entry name" value="TonB_C"/>
    <property type="match status" value="1"/>
</dbReference>
<evidence type="ECO:0000256" key="10">
    <source>
        <dbReference type="SAM" id="Phobius"/>
    </source>
</evidence>
<organism evidence="12 13">
    <name type="scientific">Raineya orbicola</name>
    <dbReference type="NCBI Taxonomy" id="2016530"/>
    <lineage>
        <taxon>Bacteria</taxon>
        <taxon>Pseudomonadati</taxon>
        <taxon>Bacteroidota</taxon>
        <taxon>Cytophagia</taxon>
        <taxon>Cytophagales</taxon>
        <taxon>Raineyaceae</taxon>
        <taxon>Raineya</taxon>
    </lineage>
</organism>
<protein>
    <submittedName>
        <fullName evidence="12">TonB family C-terminal domain</fullName>
    </submittedName>
</protein>
<dbReference type="OrthoDB" id="1039448at2"/>
<dbReference type="RefSeq" id="WP_101358734.1">
    <property type="nucleotide sequence ID" value="NZ_NKXO01000021.1"/>
</dbReference>
<comment type="subcellular location">
    <subcellularLocation>
        <location evidence="1">Cell inner membrane</location>
        <topology evidence="1">Single-pass membrane protein</topology>
        <orientation evidence="1">Periplasmic side</orientation>
    </subcellularLocation>
</comment>
<dbReference type="InterPro" id="IPR051045">
    <property type="entry name" value="TonB-dependent_transducer"/>
</dbReference>
<evidence type="ECO:0000313" key="13">
    <source>
        <dbReference type="Proteomes" id="UP000233387"/>
    </source>
</evidence>
<evidence type="ECO:0000256" key="6">
    <source>
        <dbReference type="ARBA" id="ARBA00022692"/>
    </source>
</evidence>
<dbReference type="GO" id="GO:0031992">
    <property type="term" value="F:energy transducer activity"/>
    <property type="evidence" value="ECO:0007669"/>
    <property type="project" value="InterPro"/>
</dbReference>
<evidence type="ECO:0000256" key="4">
    <source>
        <dbReference type="ARBA" id="ARBA00022475"/>
    </source>
</evidence>
<dbReference type="PANTHER" id="PTHR33446">
    <property type="entry name" value="PROTEIN TONB-RELATED"/>
    <property type="match status" value="1"/>
</dbReference>
<evidence type="ECO:0000256" key="2">
    <source>
        <dbReference type="ARBA" id="ARBA00006555"/>
    </source>
</evidence>
<name>A0A2N3IFC3_9BACT</name>
<dbReference type="AlphaFoldDB" id="A0A2N3IFC3"/>
<proteinExistence type="inferred from homology"/>
<dbReference type="GO" id="GO:0030288">
    <property type="term" value="C:outer membrane-bounded periplasmic space"/>
    <property type="evidence" value="ECO:0007669"/>
    <property type="project" value="InterPro"/>
</dbReference>
<dbReference type="PROSITE" id="PS52015">
    <property type="entry name" value="TONB_CTD"/>
    <property type="match status" value="1"/>
</dbReference>
<feature type="domain" description="TonB C-terminal" evidence="11">
    <location>
        <begin position="193"/>
        <end position="286"/>
    </location>
</feature>
<evidence type="ECO:0000256" key="1">
    <source>
        <dbReference type="ARBA" id="ARBA00004383"/>
    </source>
</evidence>
<dbReference type="EMBL" id="NKXO01000021">
    <property type="protein sequence ID" value="PKQ68933.1"/>
    <property type="molecule type" value="Genomic_DNA"/>
</dbReference>
<comment type="similarity">
    <text evidence="2">Belongs to the TonB family.</text>
</comment>
<evidence type="ECO:0000256" key="9">
    <source>
        <dbReference type="ARBA" id="ARBA00023136"/>
    </source>
</evidence>
<dbReference type="Gene3D" id="3.30.1150.10">
    <property type="match status" value="1"/>
</dbReference>
<dbReference type="GO" id="GO:0015031">
    <property type="term" value="P:protein transport"/>
    <property type="evidence" value="ECO:0007669"/>
    <property type="project" value="UniProtKB-KW"/>
</dbReference>
<evidence type="ECO:0000256" key="5">
    <source>
        <dbReference type="ARBA" id="ARBA00022519"/>
    </source>
</evidence>
<dbReference type="SUPFAM" id="SSF74653">
    <property type="entry name" value="TolA/TonB C-terminal domain"/>
    <property type="match status" value="1"/>
</dbReference>
<dbReference type="PRINTS" id="PR01374">
    <property type="entry name" value="TONBPROTEIN"/>
</dbReference>
<feature type="transmembrane region" description="Helical" evidence="10">
    <location>
        <begin position="33"/>
        <end position="51"/>
    </location>
</feature>
<keyword evidence="3" id="KW-0813">Transport</keyword>
<dbReference type="PANTHER" id="PTHR33446:SF2">
    <property type="entry name" value="PROTEIN TONB"/>
    <property type="match status" value="1"/>
</dbReference>
<gene>
    <name evidence="12" type="ORF">Rain11_1466</name>
</gene>
<accession>A0A2N3IFC3</accession>
<dbReference type="InterPro" id="IPR006260">
    <property type="entry name" value="TonB/TolA_C"/>
</dbReference>
<keyword evidence="4" id="KW-1003">Cell membrane</keyword>
<sequence length="286" mass="31896">MDLQSFCYLPHEGFEGRNQEYGAYVLRSKYSGIVTRVLIFVMIASIFVFGYPTIKRLLEPKEEVVAQQLAEEEIEQEVPVELLQPEEPEEQKKAEVVIEVPPPPEIDQVKFTVIEIKEEVKEQKPLVENVEVEQKESAVASENKQGEAASNVIEEVKVVEEPGKDLKEAGTGEEDANKVYNEFEVVKNADYPGGINAFRKALQEKIKYPSQATRKGTEGTVTISFVIDKDGRITDAKVVKDIGDGCGDAALDALRQMSTPWSPATDAKGKNVKVRRTLPVKFTLPK</sequence>
<dbReference type="InterPro" id="IPR003538">
    <property type="entry name" value="TonB"/>
</dbReference>
<dbReference type="InterPro" id="IPR037682">
    <property type="entry name" value="TonB_C"/>
</dbReference>
<dbReference type="GO" id="GO:0055085">
    <property type="term" value="P:transmembrane transport"/>
    <property type="evidence" value="ECO:0007669"/>
    <property type="project" value="InterPro"/>
</dbReference>
<keyword evidence="13" id="KW-1185">Reference proteome</keyword>
<evidence type="ECO:0000256" key="3">
    <source>
        <dbReference type="ARBA" id="ARBA00022448"/>
    </source>
</evidence>
<reference evidence="12 13" key="1">
    <citation type="submission" date="2017-06" db="EMBL/GenBank/DDBJ databases">
        <title>Raineya orbicola gen. nov., sp. nov. a slightly thermophilic bacterium of the phylum Bacteroidetes and the description of Raineyaceae fam. nov.</title>
        <authorList>
            <person name="Albuquerque L."/>
            <person name="Polonia A.R.M."/>
            <person name="Barroso C."/>
            <person name="Froufe H.J.C."/>
            <person name="Lage O."/>
            <person name="Lobo-Da-Cunha A."/>
            <person name="Egas C."/>
            <person name="Da Costa M.S."/>
        </authorList>
    </citation>
    <scope>NUCLEOTIDE SEQUENCE [LARGE SCALE GENOMIC DNA]</scope>
    <source>
        <strain evidence="12 13">SPSPC-11</strain>
    </source>
</reference>
<dbReference type="NCBIfam" id="TIGR01352">
    <property type="entry name" value="tonB_Cterm"/>
    <property type="match status" value="1"/>
</dbReference>
<dbReference type="GO" id="GO:0098797">
    <property type="term" value="C:plasma membrane protein complex"/>
    <property type="evidence" value="ECO:0007669"/>
    <property type="project" value="TreeGrafter"/>
</dbReference>
<keyword evidence="5" id="KW-0997">Cell inner membrane</keyword>
<evidence type="ECO:0000256" key="8">
    <source>
        <dbReference type="ARBA" id="ARBA00022989"/>
    </source>
</evidence>
<evidence type="ECO:0000256" key="7">
    <source>
        <dbReference type="ARBA" id="ARBA00022927"/>
    </source>
</evidence>
<comment type="caution">
    <text evidence="12">The sequence shown here is derived from an EMBL/GenBank/DDBJ whole genome shotgun (WGS) entry which is preliminary data.</text>
</comment>
<keyword evidence="9 10" id="KW-0472">Membrane</keyword>
<dbReference type="GO" id="GO:0015891">
    <property type="term" value="P:siderophore transport"/>
    <property type="evidence" value="ECO:0007669"/>
    <property type="project" value="InterPro"/>
</dbReference>
<evidence type="ECO:0000313" key="12">
    <source>
        <dbReference type="EMBL" id="PKQ68933.1"/>
    </source>
</evidence>
<keyword evidence="8 10" id="KW-1133">Transmembrane helix</keyword>
<evidence type="ECO:0000259" key="11">
    <source>
        <dbReference type="PROSITE" id="PS52015"/>
    </source>
</evidence>
<keyword evidence="7" id="KW-0653">Protein transport</keyword>